<dbReference type="PANTHER" id="PTHR37534">
    <property type="entry name" value="TRANSCRIPTIONAL ACTIVATOR PROTEIN UGA3"/>
    <property type="match status" value="1"/>
</dbReference>
<keyword evidence="3" id="KW-0805">Transcription regulation</keyword>
<dbReference type="Pfam" id="PF00172">
    <property type="entry name" value="Zn_clus"/>
    <property type="match status" value="1"/>
</dbReference>
<dbReference type="SUPFAM" id="SSF57701">
    <property type="entry name" value="Zn2/Cys6 DNA-binding domain"/>
    <property type="match status" value="1"/>
</dbReference>
<evidence type="ECO:0000313" key="9">
    <source>
        <dbReference type="EMBL" id="KAK0752681.1"/>
    </source>
</evidence>
<keyword evidence="10" id="KW-1185">Reference proteome</keyword>
<name>A0AA40F7U1_9PEZI</name>
<keyword evidence="5" id="KW-0804">Transcription</keyword>
<evidence type="ECO:0000256" key="6">
    <source>
        <dbReference type="ARBA" id="ARBA00023242"/>
    </source>
</evidence>
<comment type="subcellular location">
    <subcellularLocation>
        <location evidence="1">Nucleus</location>
    </subcellularLocation>
</comment>
<dbReference type="Proteomes" id="UP001172155">
    <property type="component" value="Unassembled WGS sequence"/>
</dbReference>
<dbReference type="EMBL" id="JAUKUD010000001">
    <property type="protein sequence ID" value="KAK0752681.1"/>
    <property type="molecule type" value="Genomic_DNA"/>
</dbReference>
<proteinExistence type="predicted"/>
<dbReference type="Pfam" id="PF11951">
    <property type="entry name" value="Fungal_trans_2"/>
    <property type="match status" value="1"/>
</dbReference>
<dbReference type="Gene3D" id="4.10.240.10">
    <property type="entry name" value="Zn(2)-C6 fungal-type DNA-binding domain"/>
    <property type="match status" value="1"/>
</dbReference>
<dbReference type="InterPro" id="IPR001138">
    <property type="entry name" value="Zn2Cys6_DnaBD"/>
</dbReference>
<evidence type="ECO:0000256" key="1">
    <source>
        <dbReference type="ARBA" id="ARBA00004123"/>
    </source>
</evidence>
<feature type="compositionally biased region" description="Low complexity" evidence="7">
    <location>
        <begin position="58"/>
        <end position="68"/>
    </location>
</feature>
<comment type="caution">
    <text evidence="9">The sequence shown here is derived from an EMBL/GenBank/DDBJ whole genome shotgun (WGS) entry which is preliminary data.</text>
</comment>
<dbReference type="SMART" id="SM00066">
    <property type="entry name" value="GAL4"/>
    <property type="match status" value="1"/>
</dbReference>
<evidence type="ECO:0000256" key="4">
    <source>
        <dbReference type="ARBA" id="ARBA00023125"/>
    </source>
</evidence>
<dbReference type="InterPro" id="IPR021858">
    <property type="entry name" value="Fun_TF"/>
</dbReference>
<protein>
    <recommendedName>
        <fullName evidence="8">Zn(2)-C6 fungal-type domain-containing protein</fullName>
    </recommendedName>
</protein>
<dbReference type="PROSITE" id="PS00463">
    <property type="entry name" value="ZN2_CY6_FUNGAL_1"/>
    <property type="match status" value="1"/>
</dbReference>
<evidence type="ECO:0000256" key="2">
    <source>
        <dbReference type="ARBA" id="ARBA00022833"/>
    </source>
</evidence>
<dbReference type="CDD" id="cd00067">
    <property type="entry name" value="GAL4"/>
    <property type="match status" value="1"/>
</dbReference>
<sequence length="504" mass="55528">MGKLRSRDGCLTCRSRHVKCDEQRPVCGNCRKGKRECHREARHEAQIRFSDTIRRLPQQQQQQQQQQQSGPPTSDDMESVGGSWTDSLSPQTSVPQDSVSSTSGSMSISQLLQPASVSPAFSVVVDTIPDHNSIPKALARHEARLVHYYALHLGRWLDCTDASRQFTLKIPALSTTSPILLEAIMSFAARHAGDTEAASLAHERCIAMLIVQLDSGRVADDDALLCAIVILRVFEQLSAVGNGSDQERHLAGCSALLRACQGPCVDPSAPGLREAAFWVYMRQCLYNACIHHQAPNVDFSLTLLPIPGPGAAAHALVSETAWANSMTWICATVVQFCFGAEAREPSLNRMAKWQELSSAVESWANSRPRSFDPMWQGEGSSGGGSFPEFYFAADWHVVAFGYYHLTCMLLILYKPTPRFAIRSAHSGHQAQILEHARAICGSCKSEPSNVPARIALCHSVFLWGALLDDACERSSLVQLLQELEHDHAWPTAWVVSALKEEWRS</sequence>
<dbReference type="AlphaFoldDB" id="A0AA40F7U1"/>
<dbReference type="PANTHER" id="PTHR37534:SF25">
    <property type="entry name" value="ZN(II)2CYS6 TRANSCRIPTION FACTOR (EUROFUNG)"/>
    <property type="match status" value="1"/>
</dbReference>
<dbReference type="GO" id="GO:0045944">
    <property type="term" value="P:positive regulation of transcription by RNA polymerase II"/>
    <property type="evidence" value="ECO:0007669"/>
    <property type="project" value="TreeGrafter"/>
</dbReference>
<accession>A0AA40F7U1</accession>
<dbReference type="InterPro" id="IPR036864">
    <property type="entry name" value="Zn2-C6_fun-type_DNA-bd_sf"/>
</dbReference>
<gene>
    <name evidence="9" type="ORF">B0T18DRAFT_13</name>
</gene>
<dbReference type="GO" id="GO:0000976">
    <property type="term" value="F:transcription cis-regulatory region binding"/>
    <property type="evidence" value="ECO:0007669"/>
    <property type="project" value="TreeGrafter"/>
</dbReference>
<evidence type="ECO:0000256" key="7">
    <source>
        <dbReference type="SAM" id="MobiDB-lite"/>
    </source>
</evidence>
<keyword evidence="6" id="KW-0539">Nucleus</keyword>
<reference evidence="9" key="1">
    <citation type="submission" date="2023-06" db="EMBL/GenBank/DDBJ databases">
        <title>Genome-scale phylogeny and comparative genomics of the fungal order Sordariales.</title>
        <authorList>
            <consortium name="Lawrence Berkeley National Laboratory"/>
            <person name="Hensen N."/>
            <person name="Bonometti L."/>
            <person name="Westerberg I."/>
            <person name="Brannstrom I.O."/>
            <person name="Guillou S."/>
            <person name="Cros-Aarteil S."/>
            <person name="Calhoun S."/>
            <person name="Haridas S."/>
            <person name="Kuo A."/>
            <person name="Mondo S."/>
            <person name="Pangilinan J."/>
            <person name="Riley R."/>
            <person name="LaButti K."/>
            <person name="Andreopoulos B."/>
            <person name="Lipzen A."/>
            <person name="Chen C."/>
            <person name="Yanf M."/>
            <person name="Daum C."/>
            <person name="Ng V."/>
            <person name="Clum A."/>
            <person name="Steindorff A."/>
            <person name="Ohm R."/>
            <person name="Martin F."/>
            <person name="Silar P."/>
            <person name="Natvig D."/>
            <person name="Lalanne C."/>
            <person name="Gautier V."/>
            <person name="Ament-velasquez S.L."/>
            <person name="Kruys A."/>
            <person name="Hutchinson M.I."/>
            <person name="Powell A.J."/>
            <person name="Barry K."/>
            <person name="Miller A.N."/>
            <person name="Grigoriev I.V."/>
            <person name="Debuchy R."/>
            <person name="Gladieux P."/>
            <person name="Thoren M.H."/>
            <person name="Johannesson H."/>
        </authorList>
    </citation>
    <scope>NUCLEOTIDE SEQUENCE</scope>
    <source>
        <strain evidence="9">SMH3187-1</strain>
    </source>
</reference>
<feature type="domain" description="Zn(2)-C6 fungal-type" evidence="8">
    <location>
        <begin position="9"/>
        <end position="37"/>
    </location>
</feature>
<keyword evidence="4" id="KW-0238">DNA-binding</keyword>
<feature type="compositionally biased region" description="Polar residues" evidence="7">
    <location>
        <begin position="82"/>
        <end position="97"/>
    </location>
</feature>
<dbReference type="GO" id="GO:0008270">
    <property type="term" value="F:zinc ion binding"/>
    <property type="evidence" value="ECO:0007669"/>
    <property type="project" value="InterPro"/>
</dbReference>
<evidence type="ECO:0000259" key="8">
    <source>
        <dbReference type="PROSITE" id="PS50048"/>
    </source>
</evidence>
<keyword evidence="2" id="KW-0862">Zinc</keyword>
<dbReference type="PROSITE" id="PS50048">
    <property type="entry name" value="ZN2_CY6_FUNGAL_2"/>
    <property type="match status" value="1"/>
</dbReference>
<feature type="region of interest" description="Disordered" evidence="7">
    <location>
        <begin position="55"/>
        <end position="105"/>
    </location>
</feature>
<evidence type="ECO:0000313" key="10">
    <source>
        <dbReference type="Proteomes" id="UP001172155"/>
    </source>
</evidence>
<dbReference type="GO" id="GO:0000981">
    <property type="term" value="F:DNA-binding transcription factor activity, RNA polymerase II-specific"/>
    <property type="evidence" value="ECO:0007669"/>
    <property type="project" value="InterPro"/>
</dbReference>
<organism evidence="9 10">
    <name type="scientific">Schizothecium vesticola</name>
    <dbReference type="NCBI Taxonomy" id="314040"/>
    <lineage>
        <taxon>Eukaryota</taxon>
        <taxon>Fungi</taxon>
        <taxon>Dikarya</taxon>
        <taxon>Ascomycota</taxon>
        <taxon>Pezizomycotina</taxon>
        <taxon>Sordariomycetes</taxon>
        <taxon>Sordariomycetidae</taxon>
        <taxon>Sordariales</taxon>
        <taxon>Schizotheciaceae</taxon>
        <taxon>Schizothecium</taxon>
    </lineage>
</organism>
<dbReference type="GO" id="GO:0005634">
    <property type="term" value="C:nucleus"/>
    <property type="evidence" value="ECO:0007669"/>
    <property type="project" value="UniProtKB-SubCell"/>
</dbReference>
<evidence type="ECO:0000256" key="5">
    <source>
        <dbReference type="ARBA" id="ARBA00023163"/>
    </source>
</evidence>
<evidence type="ECO:0000256" key="3">
    <source>
        <dbReference type="ARBA" id="ARBA00023015"/>
    </source>
</evidence>